<gene>
    <name evidence="2" type="ORF">WJX84_000722</name>
</gene>
<keyword evidence="3" id="KW-1185">Reference proteome</keyword>
<evidence type="ECO:0000313" key="2">
    <source>
        <dbReference type="EMBL" id="KAK9862097.1"/>
    </source>
</evidence>
<evidence type="ECO:0000313" key="3">
    <source>
        <dbReference type="Proteomes" id="UP001485043"/>
    </source>
</evidence>
<protein>
    <submittedName>
        <fullName evidence="2">Uncharacterized protein</fullName>
    </submittedName>
</protein>
<organism evidence="2 3">
    <name type="scientific">Apatococcus fuscideae</name>
    <dbReference type="NCBI Taxonomy" id="2026836"/>
    <lineage>
        <taxon>Eukaryota</taxon>
        <taxon>Viridiplantae</taxon>
        <taxon>Chlorophyta</taxon>
        <taxon>core chlorophytes</taxon>
        <taxon>Trebouxiophyceae</taxon>
        <taxon>Chlorellales</taxon>
        <taxon>Chlorellaceae</taxon>
        <taxon>Apatococcus</taxon>
    </lineage>
</organism>
<evidence type="ECO:0000256" key="1">
    <source>
        <dbReference type="SAM" id="MobiDB-lite"/>
    </source>
</evidence>
<dbReference type="AlphaFoldDB" id="A0AAW1T0B3"/>
<sequence>MMIAACGVQDLLRSLNVPEDPAFHGLAERLSLEASSITHEVTQLTAHRKQPFKPLSKHKSMGASQDEKTVLASTWRTFWKRRQQQPAWSKSSEMLQFSICIERSHIFSWSPSPFAPGQRAWKVGKPLPYMDGVRELMTVHHSKGARQGLAPRENSEARHQTAWCCWNLPQLSVTLSYSLRQEDVQRLLSGPAVRIIILTITIRLQASLS</sequence>
<feature type="region of interest" description="Disordered" evidence="1">
    <location>
        <begin position="47"/>
        <end position="66"/>
    </location>
</feature>
<name>A0AAW1T0B3_9CHLO</name>
<proteinExistence type="predicted"/>
<reference evidence="2 3" key="1">
    <citation type="journal article" date="2024" name="Nat. Commun.">
        <title>Phylogenomics reveals the evolutionary origins of lichenization in chlorophyte algae.</title>
        <authorList>
            <person name="Puginier C."/>
            <person name="Libourel C."/>
            <person name="Otte J."/>
            <person name="Skaloud P."/>
            <person name="Haon M."/>
            <person name="Grisel S."/>
            <person name="Petersen M."/>
            <person name="Berrin J.G."/>
            <person name="Delaux P.M."/>
            <person name="Dal Grande F."/>
            <person name="Keller J."/>
        </authorList>
    </citation>
    <scope>NUCLEOTIDE SEQUENCE [LARGE SCALE GENOMIC DNA]</scope>
    <source>
        <strain evidence="2 3">SAG 2523</strain>
    </source>
</reference>
<comment type="caution">
    <text evidence="2">The sequence shown here is derived from an EMBL/GenBank/DDBJ whole genome shotgun (WGS) entry which is preliminary data.</text>
</comment>
<dbReference type="Proteomes" id="UP001485043">
    <property type="component" value="Unassembled WGS sequence"/>
</dbReference>
<dbReference type="EMBL" id="JALJOV010000655">
    <property type="protein sequence ID" value="KAK9862097.1"/>
    <property type="molecule type" value="Genomic_DNA"/>
</dbReference>
<accession>A0AAW1T0B3</accession>
<feature type="compositionally biased region" description="Basic residues" evidence="1">
    <location>
        <begin position="47"/>
        <end position="60"/>
    </location>
</feature>